<accession>A0A9P6Y0H1</accession>
<evidence type="ECO:0000256" key="3">
    <source>
        <dbReference type="ARBA" id="ARBA00022695"/>
    </source>
</evidence>
<dbReference type="Pfam" id="PF13975">
    <property type="entry name" value="gag-asp_proteas"/>
    <property type="match status" value="1"/>
</dbReference>
<dbReference type="EC" id="2.7.7.49" evidence="1"/>
<keyword evidence="4" id="KW-0540">Nuclease</keyword>
<dbReference type="GO" id="GO:0004190">
    <property type="term" value="F:aspartic-type endopeptidase activity"/>
    <property type="evidence" value="ECO:0007669"/>
    <property type="project" value="UniProtKB-KW"/>
</dbReference>
<proteinExistence type="predicted"/>
<evidence type="ECO:0000259" key="13">
    <source>
        <dbReference type="PROSITE" id="PS50878"/>
    </source>
</evidence>
<dbReference type="Proteomes" id="UP000717996">
    <property type="component" value="Unassembled WGS sequence"/>
</dbReference>
<keyword evidence="3" id="KW-0548">Nucleotidyltransferase</keyword>
<feature type="coiled-coil region" evidence="10">
    <location>
        <begin position="1330"/>
        <end position="1357"/>
    </location>
</feature>
<feature type="region of interest" description="Disordered" evidence="11">
    <location>
        <begin position="1454"/>
        <end position="1488"/>
    </location>
</feature>
<evidence type="ECO:0000256" key="5">
    <source>
        <dbReference type="ARBA" id="ARBA00022750"/>
    </source>
</evidence>
<dbReference type="InterPro" id="IPR001584">
    <property type="entry name" value="Integrase_cat-core"/>
</dbReference>
<dbReference type="PROSITE" id="PS50878">
    <property type="entry name" value="RT_POL"/>
    <property type="match status" value="1"/>
</dbReference>
<dbReference type="GO" id="GO:0003676">
    <property type="term" value="F:nucleic acid binding"/>
    <property type="evidence" value="ECO:0007669"/>
    <property type="project" value="InterPro"/>
</dbReference>
<keyword evidence="8" id="KW-0695">RNA-directed DNA polymerase</keyword>
<dbReference type="InterPro" id="IPR012337">
    <property type="entry name" value="RNaseH-like_sf"/>
</dbReference>
<dbReference type="SUPFAM" id="SSF57756">
    <property type="entry name" value="Retrovirus zinc finger-like domains"/>
    <property type="match status" value="1"/>
</dbReference>
<keyword evidence="9" id="KW-0862">Zinc</keyword>
<gene>
    <name evidence="15" type="ORF">G6F51_010916</name>
</gene>
<dbReference type="Pfam" id="PF03732">
    <property type="entry name" value="Retrotrans_gag"/>
    <property type="match status" value="1"/>
</dbReference>
<feature type="domain" description="CCHC-type" evidence="12">
    <location>
        <begin position="275"/>
        <end position="290"/>
    </location>
</feature>
<dbReference type="GO" id="GO:0003964">
    <property type="term" value="F:RNA-directed DNA polymerase activity"/>
    <property type="evidence" value="ECO:0007669"/>
    <property type="project" value="UniProtKB-KW"/>
</dbReference>
<evidence type="ECO:0000259" key="14">
    <source>
        <dbReference type="PROSITE" id="PS50994"/>
    </source>
</evidence>
<keyword evidence="10" id="KW-0175">Coiled coil</keyword>
<evidence type="ECO:0000256" key="7">
    <source>
        <dbReference type="ARBA" id="ARBA00022801"/>
    </source>
</evidence>
<dbReference type="FunFam" id="3.30.420.10:FF:000032">
    <property type="entry name" value="Retrovirus-related Pol polyprotein from transposon 297-like Protein"/>
    <property type="match status" value="1"/>
</dbReference>
<keyword evidence="2" id="KW-0808">Transferase</keyword>
<dbReference type="InterPro" id="IPR036875">
    <property type="entry name" value="Znf_CCHC_sf"/>
</dbReference>
<dbReference type="Pfam" id="PF00665">
    <property type="entry name" value="rve"/>
    <property type="match status" value="1"/>
</dbReference>
<evidence type="ECO:0000256" key="2">
    <source>
        <dbReference type="ARBA" id="ARBA00022679"/>
    </source>
</evidence>
<dbReference type="GO" id="GO:0015074">
    <property type="term" value="P:DNA integration"/>
    <property type="evidence" value="ECO:0007669"/>
    <property type="project" value="InterPro"/>
</dbReference>
<keyword evidence="9" id="KW-0863">Zinc-finger</keyword>
<keyword evidence="9" id="KW-0479">Metal-binding</keyword>
<evidence type="ECO:0000256" key="11">
    <source>
        <dbReference type="SAM" id="MobiDB-lite"/>
    </source>
</evidence>
<dbReference type="Gene3D" id="1.10.340.70">
    <property type="match status" value="1"/>
</dbReference>
<dbReference type="PROSITE" id="PS00141">
    <property type="entry name" value="ASP_PROTEASE"/>
    <property type="match status" value="1"/>
</dbReference>
<dbReference type="PROSITE" id="PS50994">
    <property type="entry name" value="INTEGRASE"/>
    <property type="match status" value="1"/>
</dbReference>
<evidence type="ECO:0000256" key="1">
    <source>
        <dbReference type="ARBA" id="ARBA00012493"/>
    </source>
</evidence>
<dbReference type="CDD" id="cd00303">
    <property type="entry name" value="retropepsin_like"/>
    <property type="match status" value="1"/>
</dbReference>
<dbReference type="InterPro" id="IPR005162">
    <property type="entry name" value="Retrotrans_gag_dom"/>
</dbReference>
<keyword evidence="5" id="KW-0064">Aspartyl protease</keyword>
<evidence type="ECO:0000259" key="12">
    <source>
        <dbReference type="PROSITE" id="PS50158"/>
    </source>
</evidence>
<dbReference type="SUPFAM" id="SSF50630">
    <property type="entry name" value="Acid proteases"/>
    <property type="match status" value="1"/>
</dbReference>
<dbReference type="Gene3D" id="3.10.20.370">
    <property type="match status" value="1"/>
</dbReference>
<dbReference type="CDD" id="cd09274">
    <property type="entry name" value="RNase_HI_RT_Ty3"/>
    <property type="match status" value="1"/>
</dbReference>
<dbReference type="Pfam" id="PF00078">
    <property type="entry name" value="RVT_1"/>
    <property type="match status" value="1"/>
</dbReference>
<dbReference type="Gene3D" id="3.30.420.10">
    <property type="entry name" value="Ribonuclease H-like superfamily/Ribonuclease H"/>
    <property type="match status" value="1"/>
</dbReference>
<dbReference type="InterPro" id="IPR001878">
    <property type="entry name" value="Znf_CCHC"/>
</dbReference>
<dbReference type="GO" id="GO:0005634">
    <property type="term" value="C:nucleus"/>
    <property type="evidence" value="ECO:0007669"/>
    <property type="project" value="UniProtKB-ARBA"/>
</dbReference>
<dbReference type="GO" id="GO:0006508">
    <property type="term" value="P:proteolysis"/>
    <property type="evidence" value="ECO:0007669"/>
    <property type="project" value="InterPro"/>
</dbReference>
<feature type="domain" description="Reverse transcriptase" evidence="13">
    <location>
        <begin position="603"/>
        <end position="782"/>
    </location>
</feature>
<dbReference type="GO" id="GO:0004519">
    <property type="term" value="F:endonuclease activity"/>
    <property type="evidence" value="ECO:0007669"/>
    <property type="project" value="UniProtKB-KW"/>
</dbReference>
<evidence type="ECO:0000313" key="16">
    <source>
        <dbReference type="Proteomes" id="UP000717996"/>
    </source>
</evidence>
<evidence type="ECO:0000256" key="6">
    <source>
        <dbReference type="ARBA" id="ARBA00022759"/>
    </source>
</evidence>
<evidence type="ECO:0000256" key="8">
    <source>
        <dbReference type="ARBA" id="ARBA00022918"/>
    </source>
</evidence>
<dbReference type="InterPro" id="IPR021109">
    <property type="entry name" value="Peptidase_aspartic_dom_sf"/>
</dbReference>
<evidence type="ECO:0000256" key="9">
    <source>
        <dbReference type="PROSITE-ProRule" id="PRU00047"/>
    </source>
</evidence>
<dbReference type="Gene3D" id="3.30.70.270">
    <property type="match status" value="2"/>
</dbReference>
<dbReference type="InterPro" id="IPR041588">
    <property type="entry name" value="Integrase_H2C2"/>
</dbReference>
<dbReference type="SUPFAM" id="SSF56672">
    <property type="entry name" value="DNA/RNA polymerases"/>
    <property type="match status" value="1"/>
</dbReference>
<dbReference type="Pfam" id="PF17917">
    <property type="entry name" value="RT_RNaseH"/>
    <property type="match status" value="1"/>
</dbReference>
<evidence type="ECO:0000313" key="15">
    <source>
        <dbReference type="EMBL" id="KAG1536533.1"/>
    </source>
</evidence>
<keyword evidence="6" id="KW-0255">Endonuclease</keyword>
<dbReference type="FunFam" id="3.30.70.270:FF:000020">
    <property type="entry name" value="Transposon Tf2-6 polyprotein-like Protein"/>
    <property type="match status" value="1"/>
</dbReference>
<sequence length="1507" mass="170403">MSGVIEEDVDMGNPPGSGEGNGVYVDKAVLEKLLLALSSKSSQSIRVREPDVFRGDRSAIAVASWLGSLECYFELVPLKEKEKVSFAVTLLRDDALIWWNQLKVSRVPPSDWSSFKFAFENEFRPVNSTQAARDKLAILSQHSTVARYISEFRSLQLQIPDMSAGDALDRFVRGLKPDLRVLVRSRFPHSLESAESMALAIEAARNDGEVASAPVVHTPSGNPFARGSPLGAPGNGEDPMDLDSIRQVLNAISTALNGKGRKGFERSNNGRRQIRCYGCQGIGHVKSECPTWRKAGNSRTAGSGSSRQRRTINCIKPVKHCECSDNKMDASDLDGDDEFLARDHDHLLNLNNNKESDLPLYEFVLCDNNNVDKCRKVKVLLDTGASANYISPKLVNSSMKMSSLRSSREVETAGGHVMPIDKKVEFELRARQIPYHVQAYVFDMKFDLILGQQWFQQAKPIPNWSTSSWKLVDEDRGKVLLTPCDDTADSTIGNGDQDFVYLISKRQLQRSTRKQQVDELYLVHLVDNGRSTSECKNGNSNLERSIISEFQDVFRNDLPPGLPPVRTVEHVIDTGDARPISRPPFKMSPRELDELQKQLKELMDVGLIRPSSSPWGAPVLFVRKKDGSLRMCIDYRAINSLTKRINTPLPRIDECLERLGGAKHFSSIDLKSGYHQVRIRDEDVPKTAFNTRYGSYEFLVLPFGLTNSPPTFQKMMNHVLQDYVDKFVLVYLDDILVFSKTAEEHKEHLRLVLSKLREHKLYANPKKCTFNKSEVEFLGYRVSEKGILPSSSKVKAIQDWPQPTNVQEVRQFIGLCSHYRRFIPGFSTVATPLTDLTKGTGAKKRPVQWSQECQAAFVKLKELMSSAPVLQPPDLSKPFIIETDASDFGVGAVLLQKDERDLLHPIAFESKKLSAAERGYPPQERELIGILHALRTWRCFVDGSEYVVFTDHNPLQYLRSQKKPTPRLVRWLAEIETYDPVIKYKPGKENNVPDALSRRDGPSCTAETENMEPNYLYSVHNIHETDWPQYYSIDLPSDMSDTMKRRLQQNKEKFVVRDGQVWRKVMIDNKPCEVQFCPFSRRADLVDKFHSGFGHAGRTTVYELLRRRWWWPSMQSDIQTWLSHCPQCQLAAGANKNTHHAPMVPLTIPPAFARWHLDFIGELPTTKNGNRWLLTAVDYSTNWPIARAVPEASAEAVADFLYEEIVMRFGCPSEIVTDRGANFLSKLVKHYTERVKITHRMTSAFHPRSNGKCERLNGILKTMLRKYVHGAIHIWDQFVDAALFATRIRKHRSAGFSPFYLVYGREPVLPGDELRPYLADELAKDPRTIAEHTARELEALGQNRAAAEQRMRAVSEHDKSKWDAAITKVDFEVGDHVLLRNEQKYGLEYNWMGPFIVTGKNDVTNVYKLVSIGGEPYPSWVHIDRLKEVKAESIDEPWYNPTVSRAAWRSEVGLPGGNSAGGSASQVDQRRSTVLGGSDVVAARGKPSLNAPVRTARVVRSEQKLRP</sequence>
<dbReference type="InterPro" id="IPR050951">
    <property type="entry name" value="Retrovirus_Pol_polyprotein"/>
</dbReference>
<dbReference type="PANTHER" id="PTHR37984">
    <property type="entry name" value="PROTEIN CBG26694"/>
    <property type="match status" value="1"/>
</dbReference>
<dbReference type="InterPro" id="IPR001969">
    <property type="entry name" value="Aspartic_peptidase_AS"/>
</dbReference>
<dbReference type="CDD" id="cd01647">
    <property type="entry name" value="RT_LTR"/>
    <property type="match status" value="1"/>
</dbReference>
<keyword evidence="5" id="KW-0645">Protease</keyword>
<feature type="domain" description="Integrase catalytic" evidence="14">
    <location>
        <begin position="1146"/>
        <end position="1306"/>
    </location>
</feature>
<dbReference type="InterPro" id="IPR043502">
    <property type="entry name" value="DNA/RNA_pol_sf"/>
</dbReference>
<dbReference type="Gene3D" id="2.40.70.10">
    <property type="entry name" value="Acid Proteases"/>
    <property type="match status" value="1"/>
</dbReference>
<comment type="caution">
    <text evidence="15">The sequence shown here is derived from an EMBL/GenBank/DDBJ whole genome shotgun (WGS) entry which is preliminary data.</text>
</comment>
<protein>
    <recommendedName>
        <fullName evidence="1">RNA-directed DNA polymerase</fullName>
        <ecNumber evidence="1">2.7.7.49</ecNumber>
    </recommendedName>
</protein>
<keyword evidence="7" id="KW-0378">Hydrolase</keyword>
<dbReference type="InterPro" id="IPR043128">
    <property type="entry name" value="Rev_trsase/Diguanyl_cyclase"/>
</dbReference>
<dbReference type="Pfam" id="PF17921">
    <property type="entry name" value="Integrase_H2C2"/>
    <property type="match status" value="1"/>
</dbReference>
<dbReference type="EMBL" id="JAANIT010002407">
    <property type="protein sequence ID" value="KAG1536533.1"/>
    <property type="molecule type" value="Genomic_DNA"/>
</dbReference>
<dbReference type="SUPFAM" id="SSF53098">
    <property type="entry name" value="Ribonuclease H-like"/>
    <property type="match status" value="1"/>
</dbReference>
<evidence type="ECO:0000256" key="4">
    <source>
        <dbReference type="ARBA" id="ARBA00022722"/>
    </source>
</evidence>
<reference evidence="15" key="1">
    <citation type="journal article" date="2020" name="Microb. Genom.">
        <title>Genetic diversity of clinical and environmental Mucorales isolates obtained from an investigation of mucormycosis cases among solid organ transplant recipients.</title>
        <authorList>
            <person name="Nguyen M.H."/>
            <person name="Kaul D."/>
            <person name="Muto C."/>
            <person name="Cheng S.J."/>
            <person name="Richter R.A."/>
            <person name="Bruno V.M."/>
            <person name="Liu G."/>
            <person name="Beyhan S."/>
            <person name="Sundermann A.J."/>
            <person name="Mounaud S."/>
            <person name="Pasculle A.W."/>
            <person name="Nierman W.C."/>
            <person name="Driscoll E."/>
            <person name="Cumbie R."/>
            <person name="Clancy C.J."/>
            <person name="Dupont C.L."/>
        </authorList>
    </citation>
    <scope>NUCLEOTIDE SEQUENCE</scope>
    <source>
        <strain evidence="15">GL16</strain>
    </source>
</reference>
<dbReference type="PANTHER" id="PTHR37984:SF5">
    <property type="entry name" value="PROTEIN NYNRIN-LIKE"/>
    <property type="match status" value="1"/>
</dbReference>
<dbReference type="Gene3D" id="3.10.10.10">
    <property type="entry name" value="HIV Type 1 Reverse Transcriptase, subunit A, domain 1"/>
    <property type="match status" value="1"/>
</dbReference>
<evidence type="ECO:0000256" key="10">
    <source>
        <dbReference type="SAM" id="Coils"/>
    </source>
</evidence>
<dbReference type="InterPro" id="IPR036397">
    <property type="entry name" value="RNaseH_sf"/>
</dbReference>
<dbReference type="InterPro" id="IPR041373">
    <property type="entry name" value="RT_RNaseH"/>
</dbReference>
<name>A0A9P6Y0H1_RHIOR</name>
<dbReference type="InterPro" id="IPR000477">
    <property type="entry name" value="RT_dom"/>
</dbReference>
<dbReference type="PROSITE" id="PS50158">
    <property type="entry name" value="ZF_CCHC"/>
    <property type="match status" value="1"/>
</dbReference>
<organism evidence="15 16">
    <name type="scientific">Rhizopus oryzae</name>
    <name type="common">Mucormycosis agent</name>
    <name type="synonym">Rhizopus arrhizus var. delemar</name>
    <dbReference type="NCBI Taxonomy" id="64495"/>
    <lineage>
        <taxon>Eukaryota</taxon>
        <taxon>Fungi</taxon>
        <taxon>Fungi incertae sedis</taxon>
        <taxon>Mucoromycota</taxon>
        <taxon>Mucoromycotina</taxon>
        <taxon>Mucoromycetes</taxon>
        <taxon>Mucorales</taxon>
        <taxon>Mucorineae</taxon>
        <taxon>Rhizopodaceae</taxon>
        <taxon>Rhizopus</taxon>
    </lineage>
</organism>
<dbReference type="GO" id="GO:0008270">
    <property type="term" value="F:zinc ion binding"/>
    <property type="evidence" value="ECO:0007669"/>
    <property type="project" value="UniProtKB-KW"/>
</dbReference>